<dbReference type="SUPFAM" id="SSF55729">
    <property type="entry name" value="Acyl-CoA N-acyltransferases (Nat)"/>
    <property type="match status" value="1"/>
</dbReference>
<evidence type="ECO:0000313" key="3">
    <source>
        <dbReference type="Proteomes" id="UP000005273"/>
    </source>
</evidence>
<accession>A0A0T5XAE0</accession>
<dbReference type="Proteomes" id="UP000005273">
    <property type="component" value="Unassembled WGS sequence"/>
</dbReference>
<organism evidence="2 3">
    <name type="scientific">Acetomicrobium hydrogeniformans ATCC BAA-1850</name>
    <dbReference type="NCBI Taxonomy" id="592015"/>
    <lineage>
        <taxon>Bacteria</taxon>
        <taxon>Thermotogati</taxon>
        <taxon>Synergistota</taxon>
        <taxon>Synergistia</taxon>
        <taxon>Synergistales</taxon>
        <taxon>Acetomicrobiaceae</taxon>
        <taxon>Acetomicrobium</taxon>
    </lineage>
</organism>
<dbReference type="AlphaFoldDB" id="A0A0T5XAE0"/>
<keyword evidence="2" id="KW-0808">Transferase</keyword>
<protein>
    <submittedName>
        <fullName evidence="2">Acetyltransferase, GNAT family</fullName>
    </submittedName>
</protein>
<dbReference type="EMBL" id="ACJX03000001">
    <property type="protein sequence ID" value="KRT35339.1"/>
    <property type="molecule type" value="Genomic_DNA"/>
</dbReference>
<feature type="domain" description="N-acetyltransferase" evidence="1">
    <location>
        <begin position="23"/>
        <end position="174"/>
    </location>
</feature>
<keyword evidence="3" id="KW-1185">Reference proteome</keyword>
<name>A0A0T5XAE0_9BACT</name>
<dbReference type="CDD" id="cd04301">
    <property type="entry name" value="NAT_SF"/>
    <property type="match status" value="1"/>
</dbReference>
<dbReference type="Pfam" id="PF00583">
    <property type="entry name" value="Acetyltransf_1"/>
    <property type="match status" value="1"/>
</dbReference>
<dbReference type="PANTHER" id="PTHR43617">
    <property type="entry name" value="L-AMINO ACID N-ACETYLTRANSFERASE"/>
    <property type="match status" value="1"/>
</dbReference>
<dbReference type="InterPro" id="IPR000182">
    <property type="entry name" value="GNAT_dom"/>
</dbReference>
<reference evidence="3" key="1">
    <citation type="submission" date="2012-09" db="EMBL/GenBank/DDBJ databases">
        <authorList>
            <person name="Weinstock G."/>
            <person name="Sodergren E."/>
            <person name="Clifton S."/>
            <person name="Fulton L."/>
            <person name="Fulton B."/>
            <person name="Courtney L."/>
            <person name="Fronick C."/>
            <person name="Harrison M."/>
            <person name="Strong C."/>
            <person name="Farmer C."/>
            <person name="Delehaunty K."/>
            <person name="Markovic C."/>
            <person name="Hall O."/>
            <person name="Minx P."/>
            <person name="Tomlinson C."/>
            <person name="Mitreva M."/>
            <person name="Nelson J."/>
            <person name="Hou S."/>
            <person name="Wollam A."/>
            <person name="Pepin K.H."/>
            <person name="Johnson M."/>
            <person name="Bhonagiri V."/>
            <person name="Nash W.E."/>
            <person name="Suruliraj S."/>
            <person name="Warren W."/>
            <person name="Chinwalla A."/>
            <person name="Mardis E.R."/>
            <person name="Wilson R.K."/>
        </authorList>
    </citation>
    <scope>NUCLEOTIDE SEQUENCE [LARGE SCALE GENOMIC DNA]</scope>
    <source>
        <strain evidence="3">OS1</strain>
    </source>
</reference>
<dbReference type="PROSITE" id="PS51186">
    <property type="entry name" value="GNAT"/>
    <property type="match status" value="1"/>
</dbReference>
<dbReference type="STRING" id="592015.HMPREF1705_04613"/>
<sequence>MNFFREGGGEPWGFEQGEASGTIEIKSVNPADYESEIVDLYRRAYKGLEEYADTEIETIKRYLGWLYRRADGGFLVAFDGSRIVGFVSIDHKWLSPESHIVGEIHEILVDPNYQGKRIGKLLLEKAVDLLAKRGVKMIELWAGEKNFHAQNFYKSQGFEEKEKRGKWIRFIKNL</sequence>
<dbReference type="RefSeq" id="WP_009202025.1">
    <property type="nucleotide sequence ID" value="NZ_ACJX03000001.1"/>
</dbReference>
<proteinExistence type="predicted"/>
<dbReference type="OrthoDB" id="5292888at2"/>
<evidence type="ECO:0000259" key="1">
    <source>
        <dbReference type="PROSITE" id="PS51186"/>
    </source>
</evidence>
<evidence type="ECO:0000313" key="2">
    <source>
        <dbReference type="EMBL" id="KRT35339.1"/>
    </source>
</evidence>
<dbReference type="InterPro" id="IPR016181">
    <property type="entry name" value="Acyl_CoA_acyltransferase"/>
</dbReference>
<dbReference type="InterPro" id="IPR050276">
    <property type="entry name" value="MshD_Acetyltransferase"/>
</dbReference>
<dbReference type="PANTHER" id="PTHR43617:SF38">
    <property type="entry name" value="N-ACETYLTRANSFERASE DOMAIN-CONTAINING PROTEIN"/>
    <property type="match status" value="1"/>
</dbReference>
<dbReference type="Gene3D" id="3.40.630.30">
    <property type="match status" value="1"/>
</dbReference>
<dbReference type="eggNOG" id="COG0456">
    <property type="taxonomic scope" value="Bacteria"/>
</dbReference>
<gene>
    <name evidence="2" type="ORF">HMPREF1705_04613</name>
</gene>
<comment type="caution">
    <text evidence="2">The sequence shown here is derived from an EMBL/GenBank/DDBJ whole genome shotgun (WGS) entry which is preliminary data.</text>
</comment>
<dbReference type="GO" id="GO:0016747">
    <property type="term" value="F:acyltransferase activity, transferring groups other than amino-acyl groups"/>
    <property type="evidence" value="ECO:0007669"/>
    <property type="project" value="InterPro"/>
</dbReference>